<dbReference type="EMBL" id="CP022098">
    <property type="protein sequence ID" value="ATB36655.1"/>
    <property type="molecule type" value="Genomic_DNA"/>
</dbReference>
<dbReference type="KEGG" id="cfus:CYFUS_002070"/>
<keyword evidence="1" id="KW-1133">Transmembrane helix</keyword>
<reference evidence="2 3" key="1">
    <citation type="submission" date="2017-06" db="EMBL/GenBank/DDBJ databases">
        <title>Sequencing and comparative analysis of myxobacterial genomes.</title>
        <authorList>
            <person name="Rupp O."/>
            <person name="Goesmann A."/>
            <person name="Sogaard-Andersen L."/>
        </authorList>
    </citation>
    <scope>NUCLEOTIDE SEQUENCE [LARGE SCALE GENOMIC DNA]</scope>
    <source>
        <strain evidence="2 3">DSM 52655</strain>
    </source>
</reference>
<feature type="transmembrane region" description="Helical" evidence="1">
    <location>
        <begin position="20"/>
        <end position="42"/>
    </location>
</feature>
<feature type="transmembrane region" description="Helical" evidence="1">
    <location>
        <begin position="71"/>
        <end position="91"/>
    </location>
</feature>
<evidence type="ECO:0000313" key="3">
    <source>
        <dbReference type="Proteomes" id="UP000217257"/>
    </source>
</evidence>
<organism evidence="2 3">
    <name type="scientific">Cystobacter fuscus</name>
    <dbReference type="NCBI Taxonomy" id="43"/>
    <lineage>
        <taxon>Bacteria</taxon>
        <taxon>Pseudomonadati</taxon>
        <taxon>Myxococcota</taxon>
        <taxon>Myxococcia</taxon>
        <taxon>Myxococcales</taxon>
        <taxon>Cystobacterineae</taxon>
        <taxon>Archangiaceae</taxon>
        <taxon>Cystobacter</taxon>
    </lineage>
</organism>
<sequence>MQRQARNTQGPPGARGLLRAALLGLSGGLLLGGLFLAVTGLVTRFKPADCVELSEEECTFMRDTAREMGRVQGLSGAALLALGLATAVLVLRPKSPSSAERPG</sequence>
<dbReference type="Proteomes" id="UP000217257">
    <property type="component" value="Chromosome"/>
</dbReference>
<accession>A0A250IY36</accession>
<keyword evidence="1" id="KW-0812">Transmembrane</keyword>
<keyword evidence="1" id="KW-0472">Membrane</keyword>
<gene>
    <name evidence="2" type="ORF">CYFUS_002070</name>
</gene>
<evidence type="ECO:0000313" key="2">
    <source>
        <dbReference type="EMBL" id="ATB36655.1"/>
    </source>
</evidence>
<evidence type="ECO:0000256" key="1">
    <source>
        <dbReference type="SAM" id="Phobius"/>
    </source>
</evidence>
<dbReference type="AlphaFoldDB" id="A0A250IY36"/>
<name>A0A250IY36_9BACT</name>
<protein>
    <submittedName>
        <fullName evidence="2">Uncharacterized protein</fullName>
    </submittedName>
</protein>
<proteinExistence type="predicted"/>
<dbReference type="RefSeq" id="WP_095985083.1">
    <property type="nucleotide sequence ID" value="NZ_CP022098.1"/>
</dbReference>